<gene>
    <name evidence="1" type="ORF">PTI45_03319</name>
</gene>
<evidence type="ECO:0000313" key="1">
    <source>
        <dbReference type="EMBL" id="ODP27290.1"/>
    </source>
</evidence>
<dbReference type="AlphaFoldDB" id="A0A1E3L2U2"/>
<evidence type="ECO:0000313" key="2">
    <source>
        <dbReference type="Proteomes" id="UP000094578"/>
    </source>
</evidence>
<organism evidence="1 2">
    <name type="scientific">Paenibacillus nuruki</name>
    <dbReference type="NCBI Taxonomy" id="1886670"/>
    <lineage>
        <taxon>Bacteria</taxon>
        <taxon>Bacillati</taxon>
        <taxon>Bacillota</taxon>
        <taxon>Bacilli</taxon>
        <taxon>Bacillales</taxon>
        <taxon>Paenibacillaceae</taxon>
        <taxon>Paenibacillus</taxon>
    </lineage>
</organism>
<dbReference type="RefSeq" id="WP_069328712.1">
    <property type="nucleotide sequence ID" value="NZ_MDER01000062.1"/>
</dbReference>
<dbReference type="EMBL" id="MDER01000062">
    <property type="protein sequence ID" value="ODP27290.1"/>
    <property type="molecule type" value="Genomic_DNA"/>
</dbReference>
<sequence>MKILEVEMTWCDVKQMPIPFIFGKCNVRANRFDSSRIYINLEATHQIEISSTYRQIQIWLLSGRCTSIKYTYAGHFPIQYFKNIGFKKVNEHLWRKEHQYLSIYAVKLNENKWVVCIENRKDQKGVPIEHCEWTSFSSYQLTLDGEVIVATS</sequence>
<accession>A0A1E3L2U2</accession>
<protein>
    <submittedName>
        <fullName evidence="1">Uncharacterized protein</fullName>
    </submittedName>
</protein>
<reference evidence="1 2" key="1">
    <citation type="submission" date="2016-08" db="EMBL/GenBank/DDBJ databases">
        <title>Genome sequencing of Paenibacillus sp. TI45-13ar, isolated from Korean traditional nuruk.</title>
        <authorList>
            <person name="Kim S.-J."/>
        </authorList>
    </citation>
    <scope>NUCLEOTIDE SEQUENCE [LARGE SCALE GENOMIC DNA]</scope>
    <source>
        <strain evidence="1 2">TI45-13ar</strain>
    </source>
</reference>
<proteinExistence type="predicted"/>
<comment type="caution">
    <text evidence="1">The sequence shown here is derived from an EMBL/GenBank/DDBJ whole genome shotgun (WGS) entry which is preliminary data.</text>
</comment>
<dbReference type="STRING" id="1886670.PTI45_03319"/>
<dbReference type="Proteomes" id="UP000094578">
    <property type="component" value="Unassembled WGS sequence"/>
</dbReference>
<keyword evidence="2" id="KW-1185">Reference proteome</keyword>
<name>A0A1E3L2U2_9BACL</name>